<keyword evidence="7 19" id="KW-0349">Heme</keyword>
<feature type="domain" description="Cytochrome c" evidence="21">
    <location>
        <begin position="207"/>
        <end position="294"/>
    </location>
</feature>
<evidence type="ECO:0000313" key="22">
    <source>
        <dbReference type="EMBL" id="GMG84657.1"/>
    </source>
</evidence>
<keyword evidence="12 19" id="KW-0375">Hydrogen ion transport</keyword>
<evidence type="ECO:0000256" key="10">
    <source>
        <dbReference type="ARBA" id="ARBA00022723"/>
    </source>
</evidence>
<keyword evidence="5 19" id="KW-1003">Cell membrane</keyword>
<dbReference type="Gene3D" id="6.10.280.130">
    <property type="match status" value="1"/>
</dbReference>
<reference evidence="22 23" key="1">
    <citation type="submission" date="2023-04" db="EMBL/GenBank/DDBJ databases">
        <title>Marinoamorphus aggregata gen. nov., sp. Nov., isolate from tissue of brittle star Ophioplocus japonicus.</title>
        <authorList>
            <person name="Kawano K."/>
            <person name="Sawayama S."/>
            <person name="Nakagawa S."/>
        </authorList>
    </citation>
    <scope>NUCLEOTIDE SEQUENCE [LARGE SCALE GENOMIC DNA]</scope>
    <source>
        <strain evidence="22 23">NKW23</strain>
    </source>
</reference>
<dbReference type="InterPro" id="IPR032858">
    <property type="entry name" value="CcoP_N"/>
</dbReference>
<evidence type="ECO:0000256" key="2">
    <source>
        <dbReference type="ARBA" id="ARBA00004673"/>
    </source>
</evidence>
<evidence type="ECO:0000256" key="14">
    <source>
        <dbReference type="ARBA" id="ARBA00022989"/>
    </source>
</evidence>
<evidence type="ECO:0000256" key="7">
    <source>
        <dbReference type="ARBA" id="ARBA00022617"/>
    </source>
</evidence>
<comment type="function">
    <text evidence="19">C-type cytochrome. Part of the cbb3-type cytochrome c oxidase complex.</text>
</comment>
<evidence type="ECO:0000256" key="15">
    <source>
        <dbReference type="ARBA" id="ARBA00023002"/>
    </source>
</evidence>
<organism evidence="22 23">
    <name type="scientific">Paralimibaculum aggregatum</name>
    <dbReference type="NCBI Taxonomy" id="3036245"/>
    <lineage>
        <taxon>Bacteria</taxon>
        <taxon>Pseudomonadati</taxon>
        <taxon>Pseudomonadota</taxon>
        <taxon>Alphaproteobacteria</taxon>
        <taxon>Rhodobacterales</taxon>
        <taxon>Paracoccaceae</taxon>
        <taxon>Paralimibaculum</taxon>
    </lineage>
</organism>
<keyword evidence="11" id="KW-0677">Repeat</keyword>
<keyword evidence="10 19" id="KW-0479">Metal-binding</keyword>
<evidence type="ECO:0000256" key="19">
    <source>
        <dbReference type="PIRNR" id="PIRNR000006"/>
    </source>
</evidence>
<evidence type="ECO:0000256" key="18">
    <source>
        <dbReference type="ARBA" id="ARBA00023136"/>
    </source>
</evidence>
<keyword evidence="14 20" id="KW-1133">Transmembrane helix</keyword>
<evidence type="ECO:0000256" key="12">
    <source>
        <dbReference type="ARBA" id="ARBA00022781"/>
    </source>
</evidence>
<feature type="domain" description="Cytochrome c" evidence="21">
    <location>
        <begin position="111"/>
        <end position="203"/>
    </location>
</feature>
<dbReference type="NCBIfam" id="TIGR00782">
    <property type="entry name" value="ccoP"/>
    <property type="match status" value="1"/>
</dbReference>
<sequence length="303" mass="32530">MADHDRKDIDDITGTETTQHEWDGIKELDTPLPKWWLYTFYGTIAWALVYTVLFPAWPLISSATAGVLGYSSRAEVHEAIAEHTAAQSIYTDRIAELSIDEVASDAELMQFAQAGGAAIFATYCSQCHGAGAAGVQASGYPNLLDDDWIWGGTRDAIEYTIRHGIRNELDYDARLSEMPRFGADEILGAEEIAAVADHVLSLSGQGEGNEDGAALFADNCAACHGKDGTGNHDLGAPNLADAIWLYGGSREKVIESIHYARAGVMPPWNEEARGASGLSDTEIKQVALYVHSLGGGVEAAPEE</sequence>
<dbReference type="InterPro" id="IPR050597">
    <property type="entry name" value="Cytochrome_c_Oxidase_Subunit"/>
</dbReference>
<evidence type="ECO:0000256" key="9">
    <source>
        <dbReference type="ARBA" id="ARBA00022692"/>
    </source>
</evidence>
<dbReference type="Gene3D" id="1.10.760.10">
    <property type="entry name" value="Cytochrome c-like domain"/>
    <property type="match status" value="2"/>
</dbReference>
<dbReference type="PROSITE" id="PS51007">
    <property type="entry name" value="CYTC"/>
    <property type="match status" value="2"/>
</dbReference>
<accession>A0ABQ6LNT1</accession>
<evidence type="ECO:0000256" key="6">
    <source>
        <dbReference type="ARBA" id="ARBA00022519"/>
    </source>
</evidence>
<keyword evidence="9 20" id="KW-0812">Transmembrane</keyword>
<evidence type="ECO:0000256" key="16">
    <source>
        <dbReference type="ARBA" id="ARBA00023004"/>
    </source>
</evidence>
<evidence type="ECO:0000256" key="11">
    <source>
        <dbReference type="ARBA" id="ARBA00022737"/>
    </source>
</evidence>
<comment type="pathway">
    <text evidence="2 19">Energy metabolism; oxidative phosphorylation.</text>
</comment>
<comment type="cofactor">
    <cofactor evidence="19">
        <name>heme c</name>
        <dbReference type="ChEBI" id="CHEBI:61717"/>
    </cofactor>
    <text evidence="19">Binds 2 heme C groups per subunit.</text>
</comment>
<evidence type="ECO:0000256" key="1">
    <source>
        <dbReference type="ARBA" id="ARBA00004533"/>
    </source>
</evidence>
<keyword evidence="13 19" id="KW-0249">Electron transport</keyword>
<dbReference type="SUPFAM" id="SSF46626">
    <property type="entry name" value="Cytochrome c"/>
    <property type="match status" value="2"/>
</dbReference>
<dbReference type="Proteomes" id="UP001239909">
    <property type="component" value="Unassembled WGS sequence"/>
</dbReference>
<keyword evidence="8 19" id="KW-0679">Respiratory chain</keyword>
<evidence type="ECO:0000313" key="23">
    <source>
        <dbReference type="Proteomes" id="UP001239909"/>
    </source>
</evidence>
<comment type="subcellular location">
    <subcellularLocation>
        <location evidence="1 19">Cell inner membrane</location>
    </subcellularLocation>
</comment>
<dbReference type="InterPro" id="IPR038414">
    <property type="entry name" value="CcoP_N_sf"/>
</dbReference>
<evidence type="ECO:0000256" key="8">
    <source>
        <dbReference type="ARBA" id="ARBA00022660"/>
    </source>
</evidence>
<proteinExistence type="inferred from homology"/>
<dbReference type="PANTHER" id="PTHR33751:SF1">
    <property type="entry name" value="CBB3-TYPE CYTOCHROME C OXIDASE SUBUNIT FIXP"/>
    <property type="match status" value="1"/>
</dbReference>
<keyword evidence="18 19" id="KW-0472">Membrane</keyword>
<protein>
    <recommendedName>
        <fullName evidence="19">Cbb3-type cytochrome c oxidase subunit</fullName>
    </recommendedName>
</protein>
<evidence type="ECO:0000256" key="17">
    <source>
        <dbReference type="ARBA" id="ARBA00023065"/>
    </source>
</evidence>
<keyword evidence="4 19" id="KW-0813">Transport</keyword>
<evidence type="ECO:0000256" key="5">
    <source>
        <dbReference type="ARBA" id="ARBA00022475"/>
    </source>
</evidence>
<name>A0ABQ6LNT1_9RHOB</name>
<dbReference type="Pfam" id="PF00034">
    <property type="entry name" value="Cytochrom_C"/>
    <property type="match status" value="1"/>
</dbReference>
<dbReference type="Pfam" id="PF13442">
    <property type="entry name" value="Cytochrome_CBB3"/>
    <property type="match status" value="1"/>
</dbReference>
<dbReference type="InterPro" id="IPR004678">
    <property type="entry name" value="Cyt_c_oxidase_cbb3_su3"/>
</dbReference>
<dbReference type="PANTHER" id="PTHR33751">
    <property type="entry name" value="CBB3-TYPE CYTOCHROME C OXIDASE SUBUNIT FIXP"/>
    <property type="match status" value="1"/>
</dbReference>
<comment type="similarity">
    <text evidence="3 19">Belongs to the CcoP / FixP family.</text>
</comment>
<evidence type="ECO:0000256" key="20">
    <source>
        <dbReference type="SAM" id="Phobius"/>
    </source>
</evidence>
<dbReference type="RefSeq" id="WP_285673744.1">
    <property type="nucleotide sequence ID" value="NZ_BSYI01000040.1"/>
</dbReference>
<dbReference type="EMBL" id="BSYI01000040">
    <property type="protein sequence ID" value="GMG84657.1"/>
    <property type="molecule type" value="Genomic_DNA"/>
</dbReference>
<dbReference type="InterPro" id="IPR036909">
    <property type="entry name" value="Cyt_c-like_dom_sf"/>
</dbReference>
<comment type="subunit">
    <text evidence="19">Component of the cbb3-type cytochrome c oxidase.</text>
</comment>
<dbReference type="InterPro" id="IPR009056">
    <property type="entry name" value="Cyt_c-like_dom"/>
</dbReference>
<keyword evidence="23" id="KW-1185">Reference proteome</keyword>
<evidence type="ECO:0000256" key="3">
    <source>
        <dbReference type="ARBA" id="ARBA00006113"/>
    </source>
</evidence>
<feature type="transmembrane region" description="Helical" evidence="20">
    <location>
        <begin position="35"/>
        <end position="57"/>
    </location>
</feature>
<keyword evidence="6 19" id="KW-0997">Cell inner membrane</keyword>
<keyword evidence="16 19" id="KW-0408">Iron</keyword>
<evidence type="ECO:0000256" key="4">
    <source>
        <dbReference type="ARBA" id="ARBA00022448"/>
    </source>
</evidence>
<comment type="caution">
    <text evidence="22">The sequence shown here is derived from an EMBL/GenBank/DDBJ whole genome shotgun (WGS) entry which is preliminary data.</text>
</comment>
<keyword evidence="15 19" id="KW-0560">Oxidoreductase</keyword>
<evidence type="ECO:0000259" key="21">
    <source>
        <dbReference type="PROSITE" id="PS51007"/>
    </source>
</evidence>
<dbReference type="Pfam" id="PF14715">
    <property type="entry name" value="FixP_N"/>
    <property type="match status" value="1"/>
</dbReference>
<gene>
    <name evidence="22" type="primary">ccoP</name>
    <name evidence="22" type="ORF">LNKW23_38730</name>
</gene>
<evidence type="ECO:0000256" key="13">
    <source>
        <dbReference type="ARBA" id="ARBA00022982"/>
    </source>
</evidence>
<keyword evidence="17 19" id="KW-0406">Ion transport</keyword>
<dbReference type="PIRSF" id="PIRSF000006">
    <property type="entry name" value="Cbb3-Cox_fixP"/>
    <property type="match status" value="1"/>
</dbReference>